<comment type="caution">
    <text evidence="9">The sequence shown here is derived from an EMBL/GenBank/DDBJ whole genome shotgun (WGS) entry which is preliminary data.</text>
</comment>
<dbReference type="Gene3D" id="3.90.79.20">
    <property type="match status" value="1"/>
</dbReference>
<organism evidence="9 10">
    <name type="scientific">Victivallis lenta</name>
    <dbReference type="NCBI Taxonomy" id="2606640"/>
    <lineage>
        <taxon>Bacteria</taxon>
        <taxon>Pseudomonadati</taxon>
        <taxon>Lentisphaerota</taxon>
        <taxon>Lentisphaeria</taxon>
        <taxon>Victivallales</taxon>
        <taxon>Victivallaceae</taxon>
        <taxon>Victivallis</taxon>
    </lineage>
</organism>
<dbReference type="InterPro" id="IPR020476">
    <property type="entry name" value="Nudix_hydrolase"/>
</dbReference>
<dbReference type="NCBIfam" id="NF001299">
    <property type="entry name" value="PRK00241.1"/>
    <property type="match status" value="1"/>
</dbReference>
<reference evidence="9 10" key="1">
    <citation type="submission" date="2019-08" db="EMBL/GenBank/DDBJ databases">
        <title>In-depth cultivation of the pig gut microbiome towards novel bacterial diversity and tailored functional studies.</title>
        <authorList>
            <person name="Wylensek D."/>
            <person name="Hitch T.C.A."/>
            <person name="Clavel T."/>
        </authorList>
    </citation>
    <scope>NUCLEOTIDE SEQUENCE [LARGE SCALE GENOMIC DNA]</scope>
    <source>
        <strain evidence="9 10">BBE-744-WT-12</strain>
    </source>
</reference>
<evidence type="ECO:0000256" key="3">
    <source>
        <dbReference type="ARBA" id="ARBA00022723"/>
    </source>
</evidence>
<dbReference type="GO" id="GO:0046872">
    <property type="term" value="F:metal ion binding"/>
    <property type="evidence" value="ECO:0007669"/>
    <property type="project" value="UniProtKB-KW"/>
</dbReference>
<evidence type="ECO:0000256" key="4">
    <source>
        <dbReference type="ARBA" id="ARBA00022801"/>
    </source>
</evidence>
<keyword evidence="3" id="KW-0479">Metal-binding</keyword>
<dbReference type="GO" id="GO:0016787">
    <property type="term" value="F:hydrolase activity"/>
    <property type="evidence" value="ECO:0007669"/>
    <property type="project" value="UniProtKB-KW"/>
</dbReference>
<dbReference type="PANTHER" id="PTHR11383:SF3">
    <property type="entry name" value="NAD(P)H PYROPHOSPHATASE NUDT13, MITOCHONDRIAL"/>
    <property type="match status" value="1"/>
</dbReference>
<evidence type="ECO:0000313" key="10">
    <source>
        <dbReference type="Proteomes" id="UP000435649"/>
    </source>
</evidence>
<dbReference type="Pfam" id="PF00293">
    <property type="entry name" value="NUDIX"/>
    <property type="match status" value="1"/>
</dbReference>
<dbReference type="PANTHER" id="PTHR11383">
    <property type="entry name" value="NUCLEOSIDE DIPHOSPHATE-LINKED MOIETY X MOTIF 13"/>
    <property type="match status" value="1"/>
</dbReference>
<keyword evidence="10" id="KW-1185">Reference proteome</keyword>
<keyword evidence="4 7" id="KW-0378">Hydrolase</keyword>
<dbReference type="InterPro" id="IPR015797">
    <property type="entry name" value="NUDIX_hydrolase-like_dom_sf"/>
</dbReference>
<comment type="similarity">
    <text evidence="7">Belongs to the Nudix hydrolase family.</text>
</comment>
<feature type="domain" description="Nudix hydrolase" evidence="8">
    <location>
        <begin position="138"/>
        <end position="264"/>
    </location>
</feature>
<evidence type="ECO:0000256" key="1">
    <source>
        <dbReference type="ARBA" id="ARBA00001946"/>
    </source>
</evidence>
<dbReference type="AlphaFoldDB" id="A0A844FYA0"/>
<dbReference type="Gene3D" id="3.90.79.10">
    <property type="entry name" value="Nucleoside Triphosphate Pyrophosphohydrolase"/>
    <property type="match status" value="1"/>
</dbReference>
<dbReference type="SUPFAM" id="SSF55811">
    <property type="entry name" value="Nudix"/>
    <property type="match status" value="1"/>
</dbReference>
<evidence type="ECO:0000256" key="5">
    <source>
        <dbReference type="ARBA" id="ARBA00022842"/>
    </source>
</evidence>
<accession>A0A844FYA0</accession>
<dbReference type="InterPro" id="IPR000086">
    <property type="entry name" value="NUDIX_hydrolase_dom"/>
</dbReference>
<dbReference type="Proteomes" id="UP000435649">
    <property type="component" value="Unassembled WGS sequence"/>
</dbReference>
<comment type="cofactor">
    <cofactor evidence="1">
        <name>Mg(2+)</name>
        <dbReference type="ChEBI" id="CHEBI:18420"/>
    </cofactor>
</comment>
<keyword evidence="5" id="KW-0460">Magnesium</keyword>
<gene>
    <name evidence="9" type="primary">nudC</name>
    <name evidence="9" type="ORF">FYJ85_02240</name>
</gene>
<proteinExistence type="inferred from homology"/>
<evidence type="ECO:0000259" key="8">
    <source>
        <dbReference type="PROSITE" id="PS51462"/>
    </source>
</evidence>
<dbReference type="InterPro" id="IPR020084">
    <property type="entry name" value="NUDIX_hydrolase_CS"/>
</dbReference>
<evidence type="ECO:0000256" key="6">
    <source>
        <dbReference type="ARBA" id="ARBA00023027"/>
    </source>
</evidence>
<dbReference type="InterPro" id="IPR049734">
    <property type="entry name" value="NudC-like_C"/>
</dbReference>
<keyword evidence="6" id="KW-0520">NAD</keyword>
<dbReference type="InterPro" id="IPR015376">
    <property type="entry name" value="Znr_NADH_PPase"/>
</dbReference>
<sequence>MSIFFPAAAAVRTVPAAPDEVLIALPGDRVILSGTGHLPRAAEWPVDGDRLEFGRLDGAACSLVGEENLRVPETFREIEVRFAFTVLPEPEQIAVCRARTLANWRRNRRFCGACGLELVDLADECARKCPGCGTVFYPQISPAVIVAVTDAAGRLLLAHNGKFREGLYSLVAGFVEPGESMESAVHREIREEVGVEVKNLRYMGSQSWPFPNSLMIGFTAEYAGGVLRPDGVEITDAGFFTPREMPAVPPPGSISRTLIDNWLQTYGRTHTDE</sequence>
<dbReference type="PRINTS" id="PR00502">
    <property type="entry name" value="NUDIXFAMILY"/>
</dbReference>
<dbReference type="Pfam" id="PF09297">
    <property type="entry name" value="Zn_ribbon_NUD"/>
    <property type="match status" value="1"/>
</dbReference>
<name>A0A844FYA0_9BACT</name>
<dbReference type="PROSITE" id="PS00893">
    <property type="entry name" value="NUDIX_BOX"/>
    <property type="match status" value="1"/>
</dbReference>
<dbReference type="CDD" id="cd03429">
    <property type="entry name" value="NUDIX_NADH_pyrophosphatase_Nudt13"/>
    <property type="match status" value="1"/>
</dbReference>
<protein>
    <recommendedName>
        <fullName evidence="2">NAD(+) diphosphatase</fullName>
        <ecNumber evidence="2">3.6.1.22</ecNumber>
    </recommendedName>
</protein>
<dbReference type="RefSeq" id="WP_154416862.1">
    <property type="nucleotide sequence ID" value="NZ_CALXOB010000031.1"/>
</dbReference>
<evidence type="ECO:0000256" key="2">
    <source>
        <dbReference type="ARBA" id="ARBA00012381"/>
    </source>
</evidence>
<evidence type="ECO:0000313" key="9">
    <source>
        <dbReference type="EMBL" id="MST95863.1"/>
    </source>
</evidence>
<dbReference type="PROSITE" id="PS51462">
    <property type="entry name" value="NUDIX"/>
    <property type="match status" value="1"/>
</dbReference>
<dbReference type="EC" id="3.6.1.22" evidence="2"/>
<evidence type="ECO:0000256" key="7">
    <source>
        <dbReference type="RuleBase" id="RU003476"/>
    </source>
</evidence>
<dbReference type="EMBL" id="VUNS01000002">
    <property type="protein sequence ID" value="MST95863.1"/>
    <property type="molecule type" value="Genomic_DNA"/>
</dbReference>